<sequence>MDRDVNEINEFMKDLANLTDSELSLEERAKIVGLYKQSLPKLSMRAIAAFTGYGVSTNLSRSGRPTVITESDRRYLKLCALYTS</sequence>
<keyword evidence="2" id="KW-1185">Reference proteome</keyword>
<reference evidence="1 2" key="1">
    <citation type="journal article" date="2023" name="Nucleic Acids Res.">
        <title>The hologenome of Daphnia magna reveals possible DNA methylation and microbiome-mediated evolution of the host genome.</title>
        <authorList>
            <person name="Chaturvedi A."/>
            <person name="Li X."/>
            <person name="Dhandapani V."/>
            <person name="Marshall H."/>
            <person name="Kissane S."/>
            <person name="Cuenca-Cambronero M."/>
            <person name="Asole G."/>
            <person name="Calvet F."/>
            <person name="Ruiz-Romero M."/>
            <person name="Marangio P."/>
            <person name="Guigo R."/>
            <person name="Rago D."/>
            <person name="Mirbahai L."/>
            <person name="Eastwood N."/>
            <person name="Colbourne J.K."/>
            <person name="Zhou J."/>
            <person name="Mallon E."/>
            <person name="Orsini L."/>
        </authorList>
    </citation>
    <scope>NUCLEOTIDE SEQUENCE [LARGE SCALE GENOMIC DNA]</scope>
    <source>
        <strain evidence="1">LRV0_1</strain>
    </source>
</reference>
<evidence type="ECO:0000313" key="1">
    <source>
        <dbReference type="EMBL" id="KAK4013902.1"/>
    </source>
</evidence>
<accession>A0ABQ9ZLV9</accession>
<gene>
    <name evidence="1" type="ORF">OUZ56_026454</name>
</gene>
<evidence type="ECO:0000313" key="2">
    <source>
        <dbReference type="Proteomes" id="UP001234178"/>
    </source>
</evidence>
<comment type="caution">
    <text evidence="1">The sequence shown here is derived from an EMBL/GenBank/DDBJ whole genome shotgun (WGS) entry which is preliminary data.</text>
</comment>
<name>A0ABQ9ZLV9_9CRUS</name>
<dbReference type="Proteomes" id="UP001234178">
    <property type="component" value="Unassembled WGS sequence"/>
</dbReference>
<proteinExistence type="predicted"/>
<protein>
    <submittedName>
        <fullName evidence="1">Uncharacterized protein</fullName>
    </submittedName>
</protein>
<dbReference type="EMBL" id="JAOYFB010000004">
    <property type="protein sequence ID" value="KAK4013902.1"/>
    <property type="molecule type" value="Genomic_DNA"/>
</dbReference>
<organism evidence="1 2">
    <name type="scientific">Daphnia magna</name>
    <dbReference type="NCBI Taxonomy" id="35525"/>
    <lineage>
        <taxon>Eukaryota</taxon>
        <taxon>Metazoa</taxon>
        <taxon>Ecdysozoa</taxon>
        <taxon>Arthropoda</taxon>
        <taxon>Crustacea</taxon>
        <taxon>Branchiopoda</taxon>
        <taxon>Diplostraca</taxon>
        <taxon>Cladocera</taxon>
        <taxon>Anomopoda</taxon>
        <taxon>Daphniidae</taxon>
        <taxon>Daphnia</taxon>
    </lineage>
</organism>